<dbReference type="OrthoDB" id="2672490at2759"/>
<dbReference type="Gene3D" id="1.20.920.10">
    <property type="entry name" value="Bromodomain-like"/>
    <property type="match status" value="1"/>
</dbReference>
<evidence type="ECO:0000313" key="5">
    <source>
        <dbReference type="EMBL" id="KAF9532632.1"/>
    </source>
</evidence>
<dbReference type="SUPFAM" id="SSF47370">
    <property type="entry name" value="Bromodomain"/>
    <property type="match status" value="1"/>
</dbReference>
<feature type="coiled-coil region" evidence="3">
    <location>
        <begin position="96"/>
        <end position="125"/>
    </location>
</feature>
<dbReference type="PRINTS" id="PR00503">
    <property type="entry name" value="BROMODOMAIN"/>
</dbReference>
<name>A0A9P6EPP8_9AGAR</name>
<proteinExistence type="predicted"/>
<dbReference type="InterPro" id="IPR054464">
    <property type="entry name" value="ULD_fung"/>
</dbReference>
<reference evidence="5" key="1">
    <citation type="submission" date="2020-11" db="EMBL/GenBank/DDBJ databases">
        <authorList>
            <consortium name="DOE Joint Genome Institute"/>
            <person name="Ahrendt S."/>
            <person name="Riley R."/>
            <person name="Andreopoulos W."/>
            <person name="Labutti K."/>
            <person name="Pangilinan J."/>
            <person name="Ruiz-Duenas F.J."/>
            <person name="Barrasa J.M."/>
            <person name="Sanchez-Garcia M."/>
            <person name="Camarero S."/>
            <person name="Miyauchi S."/>
            <person name="Serrano A."/>
            <person name="Linde D."/>
            <person name="Babiker R."/>
            <person name="Drula E."/>
            <person name="Ayuso-Fernandez I."/>
            <person name="Pacheco R."/>
            <person name="Padilla G."/>
            <person name="Ferreira P."/>
            <person name="Barriuso J."/>
            <person name="Kellner H."/>
            <person name="Castanera R."/>
            <person name="Alfaro M."/>
            <person name="Ramirez L."/>
            <person name="Pisabarro A.G."/>
            <person name="Kuo A."/>
            <person name="Tritt A."/>
            <person name="Lipzen A."/>
            <person name="He G."/>
            <person name="Yan M."/>
            <person name="Ng V."/>
            <person name="Cullen D."/>
            <person name="Martin F."/>
            <person name="Rosso M.-N."/>
            <person name="Henrissat B."/>
            <person name="Hibbett D."/>
            <person name="Martinez A.T."/>
            <person name="Grigoriev I.V."/>
        </authorList>
    </citation>
    <scope>NUCLEOTIDE SEQUENCE</scope>
    <source>
        <strain evidence="5">CBS 506.95</strain>
    </source>
</reference>
<protein>
    <recommendedName>
        <fullName evidence="4">Bromo domain-containing protein</fullName>
    </recommendedName>
</protein>
<evidence type="ECO:0000256" key="1">
    <source>
        <dbReference type="ARBA" id="ARBA00023117"/>
    </source>
</evidence>
<dbReference type="GO" id="GO:0045944">
    <property type="term" value="P:positive regulation of transcription by RNA polymerase II"/>
    <property type="evidence" value="ECO:0007669"/>
    <property type="project" value="TreeGrafter"/>
</dbReference>
<evidence type="ECO:0000259" key="4">
    <source>
        <dbReference type="PROSITE" id="PS50014"/>
    </source>
</evidence>
<keyword evidence="6" id="KW-1185">Reference proteome</keyword>
<dbReference type="EMBL" id="MU157831">
    <property type="protein sequence ID" value="KAF9532632.1"/>
    <property type="molecule type" value="Genomic_DNA"/>
</dbReference>
<accession>A0A9P6EPP8</accession>
<dbReference type="Proteomes" id="UP000807306">
    <property type="component" value="Unassembled WGS sequence"/>
</dbReference>
<dbReference type="InterPro" id="IPR001487">
    <property type="entry name" value="Bromodomain"/>
</dbReference>
<organism evidence="5 6">
    <name type="scientific">Crepidotus variabilis</name>
    <dbReference type="NCBI Taxonomy" id="179855"/>
    <lineage>
        <taxon>Eukaryota</taxon>
        <taxon>Fungi</taxon>
        <taxon>Dikarya</taxon>
        <taxon>Basidiomycota</taxon>
        <taxon>Agaricomycotina</taxon>
        <taxon>Agaricomycetes</taxon>
        <taxon>Agaricomycetidae</taxon>
        <taxon>Agaricales</taxon>
        <taxon>Agaricineae</taxon>
        <taxon>Crepidotaceae</taxon>
        <taxon>Crepidotus</taxon>
    </lineage>
</organism>
<dbReference type="InterPro" id="IPR037800">
    <property type="entry name" value="GCN5"/>
</dbReference>
<evidence type="ECO:0000313" key="6">
    <source>
        <dbReference type="Proteomes" id="UP000807306"/>
    </source>
</evidence>
<dbReference type="GO" id="GO:0000123">
    <property type="term" value="C:histone acetyltransferase complex"/>
    <property type="evidence" value="ECO:0007669"/>
    <property type="project" value="TreeGrafter"/>
</dbReference>
<feature type="domain" description="Bromo" evidence="4">
    <location>
        <begin position="341"/>
        <end position="411"/>
    </location>
</feature>
<dbReference type="Pfam" id="PF00439">
    <property type="entry name" value="Bromodomain"/>
    <property type="match status" value="1"/>
</dbReference>
<dbReference type="SMART" id="SM00297">
    <property type="entry name" value="BROMO"/>
    <property type="match status" value="1"/>
</dbReference>
<evidence type="ECO:0000256" key="3">
    <source>
        <dbReference type="SAM" id="Coils"/>
    </source>
</evidence>
<sequence length="429" mass="48263">MASEPPQFIGRVFAVLLQNRANADAKPGALIASALQRKSLAFNLCTKNGTTTQLKKSFERYSIYQSDVGSYTSEGKGENVMTRPADTMTQKSAFILAELELRVERLELEARIERLRRQEERLQFNRNTGVSLFHGASNVNISGQSAFNVYYGQAGPTAGIILIDAVGKEYNIPEFFAGSFDGFTTALEALFKRPTLEANIQRRYVSAGMYDLCIDDGNRVIPIFGEADWANVEPGTKIVMSVAIGAWPRASGTIYQCPRRGCDTWNDCPLYNAAMDCQGCGCRLQVLDGSDHLSRPKRNVEFTSFMLRDGSKFWDKDSLMIRNIHLTDQRPLAAATIQQLTSDPQNKQYAKPWSRTEVPGYHLLVKKPMDLSTIRKKMEHNLYVQFGDLVDDVQLIVDNSRLYSGDMRQKSAKYLDRQFRTLLLGTEQL</sequence>
<dbReference type="PANTHER" id="PTHR45750">
    <property type="entry name" value="GH11602P"/>
    <property type="match status" value="1"/>
</dbReference>
<evidence type="ECO:0000256" key="2">
    <source>
        <dbReference type="PROSITE-ProRule" id="PRU00035"/>
    </source>
</evidence>
<dbReference type="AlphaFoldDB" id="A0A9P6EPP8"/>
<keyword evidence="1 2" id="KW-0103">Bromodomain</keyword>
<keyword evidence="3" id="KW-0175">Coiled coil</keyword>
<dbReference type="InterPro" id="IPR036427">
    <property type="entry name" value="Bromodomain-like_sf"/>
</dbReference>
<dbReference type="Pfam" id="PF22893">
    <property type="entry name" value="ULD_2"/>
    <property type="match status" value="1"/>
</dbReference>
<gene>
    <name evidence="5" type="ORF">CPB83DRAFT_847104</name>
</gene>
<comment type="caution">
    <text evidence="5">The sequence shown here is derived from an EMBL/GenBank/DDBJ whole genome shotgun (WGS) entry which is preliminary data.</text>
</comment>
<dbReference type="PROSITE" id="PS50014">
    <property type="entry name" value="BROMODOMAIN_2"/>
    <property type="match status" value="1"/>
</dbReference>
<dbReference type="GO" id="GO:0010484">
    <property type="term" value="F:histone H3 acetyltransferase activity"/>
    <property type="evidence" value="ECO:0007669"/>
    <property type="project" value="TreeGrafter"/>
</dbReference>
<dbReference type="PANTHER" id="PTHR45750:SF3">
    <property type="entry name" value="HISTONE ACETYLTRANSFERASE"/>
    <property type="match status" value="1"/>
</dbReference>